<evidence type="ECO:0000313" key="5">
    <source>
        <dbReference type="Proteomes" id="UP000614047"/>
    </source>
</evidence>
<sequence>MTRPSGTTEAGTTGAAAAAAAPGPGEAAGPARLAGRTALVTGASGHIGRAVCAELAARGAHVVGTRHGGEKRAALMLDAVAAAGGTGECVPLDVTDHDQATALLARLRREKTPPEVLVCAAGGTERVPALRAGPGTGRRAWELNVAGATALAAAAAKGMLRRRFGRIVLIGSRAGVAGLPGQPDYAAAKAALSAWAASAAWELGRFGVTVNVVAPGAVEADPHAEEAVYTAEEDRAVTERVAVGRLATAAEVAAAVGFLCSPAASYVTGQTLLVDGGARF</sequence>
<dbReference type="InterPro" id="IPR057326">
    <property type="entry name" value="KR_dom"/>
</dbReference>
<dbReference type="Gene3D" id="3.40.50.720">
    <property type="entry name" value="NAD(P)-binding Rossmann-like Domain"/>
    <property type="match status" value="1"/>
</dbReference>
<accession>A0A931DBP6</accession>
<dbReference type="InterPro" id="IPR050259">
    <property type="entry name" value="SDR"/>
</dbReference>
<reference evidence="4" key="1">
    <citation type="submission" date="2020-11" db="EMBL/GenBank/DDBJ databases">
        <title>Sequencing the genomes of 1000 actinobacteria strains.</title>
        <authorList>
            <person name="Klenk H.-P."/>
        </authorList>
    </citation>
    <scope>NUCLEOTIDE SEQUENCE</scope>
    <source>
        <strain evidence="4">DSM 43175</strain>
    </source>
</reference>
<evidence type="ECO:0000259" key="3">
    <source>
        <dbReference type="SMART" id="SM00822"/>
    </source>
</evidence>
<dbReference type="InterPro" id="IPR020904">
    <property type="entry name" value="Sc_DH/Rdtase_CS"/>
</dbReference>
<dbReference type="Pfam" id="PF13561">
    <property type="entry name" value="adh_short_C2"/>
    <property type="match status" value="1"/>
</dbReference>
<dbReference type="SUPFAM" id="SSF51735">
    <property type="entry name" value="NAD(P)-binding Rossmann-fold domains"/>
    <property type="match status" value="1"/>
</dbReference>
<dbReference type="InterPro" id="IPR002347">
    <property type="entry name" value="SDR_fam"/>
</dbReference>
<dbReference type="GO" id="GO:0032787">
    <property type="term" value="P:monocarboxylic acid metabolic process"/>
    <property type="evidence" value="ECO:0007669"/>
    <property type="project" value="UniProtKB-ARBA"/>
</dbReference>
<evidence type="ECO:0000256" key="2">
    <source>
        <dbReference type="SAM" id="MobiDB-lite"/>
    </source>
</evidence>
<dbReference type="PROSITE" id="PS00061">
    <property type="entry name" value="ADH_SHORT"/>
    <property type="match status" value="1"/>
</dbReference>
<name>A0A931DBP6_9ACTN</name>
<proteinExistence type="inferred from homology"/>
<dbReference type="PRINTS" id="PR00081">
    <property type="entry name" value="GDHRDH"/>
</dbReference>
<dbReference type="EMBL" id="JADOUA010000001">
    <property type="protein sequence ID" value="MBG6085944.1"/>
    <property type="molecule type" value="Genomic_DNA"/>
</dbReference>
<dbReference type="GO" id="GO:0004316">
    <property type="term" value="F:3-oxoacyl-[acyl-carrier-protein] reductase (NADPH) activity"/>
    <property type="evidence" value="ECO:0007669"/>
    <property type="project" value="UniProtKB-EC"/>
</dbReference>
<feature type="domain" description="Ketoreductase" evidence="3">
    <location>
        <begin position="36"/>
        <end position="216"/>
    </location>
</feature>
<feature type="region of interest" description="Disordered" evidence="2">
    <location>
        <begin position="1"/>
        <end position="30"/>
    </location>
</feature>
<comment type="caution">
    <text evidence="4">The sequence shown here is derived from an EMBL/GenBank/DDBJ whole genome shotgun (WGS) entry which is preliminary data.</text>
</comment>
<protein>
    <submittedName>
        <fullName evidence="4">3-oxoacyl-[acyl-carrier protein] reductase</fullName>
        <ecNumber evidence="4">1.1.1.100</ecNumber>
    </submittedName>
</protein>
<dbReference type="RefSeq" id="WP_197009009.1">
    <property type="nucleotide sequence ID" value="NZ_BAABES010000014.1"/>
</dbReference>
<dbReference type="PANTHER" id="PTHR42879:SF2">
    <property type="entry name" value="3-OXOACYL-[ACYL-CARRIER-PROTEIN] REDUCTASE FABG"/>
    <property type="match status" value="1"/>
</dbReference>
<keyword evidence="4" id="KW-0560">Oxidoreductase</keyword>
<evidence type="ECO:0000313" key="4">
    <source>
        <dbReference type="EMBL" id="MBG6085944.1"/>
    </source>
</evidence>
<dbReference type="InterPro" id="IPR036291">
    <property type="entry name" value="NAD(P)-bd_dom_sf"/>
</dbReference>
<keyword evidence="5" id="KW-1185">Reference proteome</keyword>
<dbReference type="PANTHER" id="PTHR42879">
    <property type="entry name" value="3-OXOACYL-(ACYL-CARRIER-PROTEIN) REDUCTASE"/>
    <property type="match status" value="1"/>
</dbReference>
<dbReference type="Proteomes" id="UP000614047">
    <property type="component" value="Unassembled WGS sequence"/>
</dbReference>
<comment type="similarity">
    <text evidence="1">Belongs to the short-chain dehydrogenases/reductases (SDR) family.</text>
</comment>
<dbReference type="AlphaFoldDB" id="A0A931DBP6"/>
<evidence type="ECO:0000256" key="1">
    <source>
        <dbReference type="ARBA" id="ARBA00006484"/>
    </source>
</evidence>
<dbReference type="SMART" id="SM00822">
    <property type="entry name" value="PKS_KR"/>
    <property type="match status" value="1"/>
</dbReference>
<dbReference type="EC" id="1.1.1.100" evidence="4"/>
<gene>
    <name evidence="4" type="ORF">IW256_000057</name>
</gene>
<organism evidence="4 5">
    <name type="scientific">Actinomadura viridis</name>
    <dbReference type="NCBI Taxonomy" id="58110"/>
    <lineage>
        <taxon>Bacteria</taxon>
        <taxon>Bacillati</taxon>
        <taxon>Actinomycetota</taxon>
        <taxon>Actinomycetes</taxon>
        <taxon>Streptosporangiales</taxon>
        <taxon>Thermomonosporaceae</taxon>
        <taxon>Actinomadura</taxon>
    </lineage>
</organism>